<dbReference type="Proteomes" id="UP000076798">
    <property type="component" value="Unassembled WGS sequence"/>
</dbReference>
<sequence length="125" mass="14304">MSSLINCCCALSLESSPSHTHSPRIPSLIIPSRYIHRIAIGTRISHTPRFPTIRVQSLINGNLLEWFSLACCSVITSHHRYSFVHRLFSRHDPNILPSADPLCSESYFFTSISDLCMVYRYFLVF</sequence>
<dbReference type="AlphaFoldDB" id="A0A166E187"/>
<gene>
    <name evidence="1" type="ORF">SISSUDRAFT_670432</name>
</gene>
<evidence type="ECO:0000313" key="2">
    <source>
        <dbReference type="Proteomes" id="UP000076798"/>
    </source>
</evidence>
<accession>A0A166E187</accession>
<proteinExistence type="predicted"/>
<evidence type="ECO:0000313" key="1">
    <source>
        <dbReference type="EMBL" id="KZT39110.1"/>
    </source>
</evidence>
<protein>
    <submittedName>
        <fullName evidence="1">Uncharacterized protein</fullName>
    </submittedName>
</protein>
<name>A0A166E187_9AGAM</name>
<reference evidence="1 2" key="1">
    <citation type="journal article" date="2016" name="Mol. Biol. Evol.">
        <title>Comparative Genomics of Early-Diverging Mushroom-Forming Fungi Provides Insights into the Origins of Lignocellulose Decay Capabilities.</title>
        <authorList>
            <person name="Nagy L.G."/>
            <person name="Riley R."/>
            <person name="Tritt A."/>
            <person name="Adam C."/>
            <person name="Daum C."/>
            <person name="Floudas D."/>
            <person name="Sun H."/>
            <person name="Yadav J.S."/>
            <person name="Pangilinan J."/>
            <person name="Larsson K.H."/>
            <person name="Matsuura K."/>
            <person name="Barry K."/>
            <person name="Labutti K."/>
            <person name="Kuo R."/>
            <person name="Ohm R.A."/>
            <person name="Bhattacharya S.S."/>
            <person name="Shirouzu T."/>
            <person name="Yoshinaga Y."/>
            <person name="Martin F.M."/>
            <person name="Grigoriev I.V."/>
            <person name="Hibbett D.S."/>
        </authorList>
    </citation>
    <scope>NUCLEOTIDE SEQUENCE [LARGE SCALE GENOMIC DNA]</scope>
    <source>
        <strain evidence="1 2">HHB10207 ss-3</strain>
    </source>
</reference>
<keyword evidence="2" id="KW-1185">Reference proteome</keyword>
<organism evidence="1 2">
    <name type="scientific">Sistotremastrum suecicum HHB10207 ss-3</name>
    <dbReference type="NCBI Taxonomy" id="1314776"/>
    <lineage>
        <taxon>Eukaryota</taxon>
        <taxon>Fungi</taxon>
        <taxon>Dikarya</taxon>
        <taxon>Basidiomycota</taxon>
        <taxon>Agaricomycotina</taxon>
        <taxon>Agaricomycetes</taxon>
        <taxon>Sistotremastrales</taxon>
        <taxon>Sistotremastraceae</taxon>
        <taxon>Sistotremastrum</taxon>
    </lineage>
</organism>
<dbReference type="EMBL" id="KV428051">
    <property type="protein sequence ID" value="KZT39110.1"/>
    <property type="molecule type" value="Genomic_DNA"/>
</dbReference>